<evidence type="ECO:0000259" key="3">
    <source>
        <dbReference type="PROSITE" id="PS50103"/>
    </source>
</evidence>
<dbReference type="PROSITE" id="PS50103">
    <property type="entry name" value="ZF_C3H1"/>
    <property type="match status" value="1"/>
</dbReference>
<keyword evidence="1" id="KW-0862">Zinc</keyword>
<dbReference type="PANTHER" id="PTHR42256:SF1">
    <property type="entry name" value="FE2OG DIOXYGENASE DOMAIN-CONTAINING PROTEIN"/>
    <property type="match status" value="1"/>
</dbReference>
<dbReference type="Gene3D" id="4.10.1000.10">
    <property type="entry name" value="Zinc finger, CCCH-type"/>
    <property type="match status" value="1"/>
</dbReference>
<comment type="caution">
    <text evidence="4">The sequence shown here is derived from an EMBL/GenBank/DDBJ whole genome shotgun (WGS) entry which is preliminary data.</text>
</comment>
<keyword evidence="1" id="KW-0863">Zinc-finger</keyword>
<proteinExistence type="predicted"/>
<dbReference type="InterPro" id="IPR000571">
    <property type="entry name" value="Znf_CCCH"/>
</dbReference>
<gene>
    <name evidence="4" type="ORF">CCMP2556_LOCUS40346</name>
</gene>
<name>A0ABP0Q6H4_9DINO</name>
<feature type="zinc finger region" description="C3H1-type" evidence="1">
    <location>
        <begin position="364"/>
        <end position="391"/>
    </location>
</feature>
<evidence type="ECO:0000256" key="1">
    <source>
        <dbReference type="PROSITE-ProRule" id="PRU00723"/>
    </source>
</evidence>
<dbReference type="SUPFAM" id="SSF51197">
    <property type="entry name" value="Clavaminate synthase-like"/>
    <property type="match status" value="1"/>
</dbReference>
<feature type="region of interest" description="Disordered" evidence="2">
    <location>
        <begin position="823"/>
        <end position="884"/>
    </location>
</feature>
<dbReference type="Pfam" id="PF00642">
    <property type="entry name" value="zf-CCCH"/>
    <property type="match status" value="1"/>
</dbReference>
<dbReference type="SMART" id="SM00356">
    <property type="entry name" value="ZnF_C3H1"/>
    <property type="match status" value="1"/>
</dbReference>
<feature type="compositionally biased region" description="Polar residues" evidence="2">
    <location>
        <begin position="832"/>
        <end position="852"/>
    </location>
</feature>
<feature type="domain" description="C3H1-type" evidence="3">
    <location>
        <begin position="364"/>
        <end position="391"/>
    </location>
</feature>
<dbReference type="Proteomes" id="UP001642484">
    <property type="component" value="Unassembled WGS sequence"/>
</dbReference>
<feature type="region of interest" description="Disordered" evidence="2">
    <location>
        <begin position="116"/>
        <end position="135"/>
    </location>
</feature>
<evidence type="ECO:0000313" key="4">
    <source>
        <dbReference type="EMBL" id="CAK9082610.1"/>
    </source>
</evidence>
<evidence type="ECO:0000256" key="2">
    <source>
        <dbReference type="SAM" id="MobiDB-lite"/>
    </source>
</evidence>
<organism evidence="4 5">
    <name type="scientific">Durusdinium trenchii</name>
    <dbReference type="NCBI Taxonomy" id="1381693"/>
    <lineage>
        <taxon>Eukaryota</taxon>
        <taxon>Sar</taxon>
        <taxon>Alveolata</taxon>
        <taxon>Dinophyceae</taxon>
        <taxon>Suessiales</taxon>
        <taxon>Symbiodiniaceae</taxon>
        <taxon>Durusdinium</taxon>
    </lineage>
</organism>
<keyword evidence="1" id="KW-0479">Metal-binding</keyword>
<evidence type="ECO:0000313" key="5">
    <source>
        <dbReference type="Proteomes" id="UP001642484"/>
    </source>
</evidence>
<reference evidence="4 5" key="1">
    <citation type="submission" date="2024-02" db="EMBL/GenBank/DDBJ databases">
        <authorList>
            <person name="Chen Y."/>
            <person name="Shah S."/>
            <person name="Dougan E. K."/>
            <person name="Thang M."/>
            <person name="Chan C."/>
        </authorList>
    </citation>
    <scope>NUCLEOTIDE SEQUENCE [LARGE SCALE GENOMIC DNA]</scope>
</reference>
<dbReference type="InterPro" id="IPR037151">
    <property type="entry name" value="AlkB-like_sf"/>
</dbReference>
<dbReference type="EMBL" id="CAXAMN010023940">
    <property type="protein sequence ID" value="CAK9082610.1"/>
    <property type="molecule type" value="Genomic_DNA"/>
</dbReference>
<accession>A0ABP0Q6H4</accession>
<dbReference type="Gene3D" id="2.60.120.590">
    <property type="entry name" value="Alpha-ketoglutarate-dependent dioxygenase AlkB-like"/>
    <property type="match status" value="1"/>
</dbReference>
<sequence length="884" mass="98696">METPTGSAVRQRGLHLIGFPNHKHPACASRYHCGSSQMRKLQTLALITPQLAVVAKLQQITRSWCRRKQMALVHVPYVLHSTRPSQDVDVLQDLDPRLAQMDDDPRRHKDAQLGKAQRAALGERGLAGRNSSSFNPESTLVRPAMRVIVGSPKRKTFGKPLSHDDVVMVPDFFCEEDDWTVYYDLIREMRMLQSKNVRNSHWKSWHEGAHLLSPNPVRCETYQQILSRMSQYFCVEMAAGGARFNWYRDGSDWKPFHHDSAAFNVSRARKQNCTVGISFGASRELAFKHALSGELVYFPQTNGTLFYFGRDVNIRWQHGINALARHHQDGKGRISIILWGRVPATHEPHSPAMLTDQDRQGSFSISRKPCRDFLRGNCKYGAQCRFAHVSAAGEERKALNALKAEFVIGRDSAGRGDSGVSPGLGGVKDGERVDEGGLADQWNALHSSKIAPGVEVRAINGSWNPIRMLEELQEAKTLKLDLWKPRMRKEVKVLPRNVLGAEPVLLLQQRIDVEEKRREEAIEQLTSFMTEAITTVSNRMEELALTHLKSQQQQDSAMQGLTQRLIEVQESDNAQIHQLKQLDEIQSGATQQISRIEAKHQELFHGLNELSSETKTCIGQLNEAVRGILEDAGALERLRKRASQSLQREDDQDTLADTIKTDSDRTVLPAGSLERQDSQKTQSLAGLASFEPPIISAGGASGQWQTRTGTSPALPVRPVQPVSPVMVERPQVTGSIITPRKPEVYARATRCANLERATGAAEAGCQMFSPRKMPQVPPLNWPSQPLMHSPMPSPRFTSPVRSPRIAAIRTLSPQPMQTWQMRASVPAKPGKTANSKQEALQALQTADSQSRVDNSRILTPRVDNSLPATERARRVTSPTRNEAK</sequence>
<dbReference type="PANTHER" id="PTHR42256">
    <property type="entry name" value="OXOGLUTARATE/IRON-DEPENDENT DIOXYGENASE"/>
    <property type="match status" value="1"/>
</dbReference>
<protein>
    <recommendedName>
        <fullName evidence="3">C3H1-type domain-containing protein</fullName>
    </recommendedName>
</protein>
<keyword evidence="5" id="KW-1185">Reference proteome</keyword>